<evidence type="ECO:0000313" key="2">
    <source>
        <dbReference type="Proteomes" id="UP000030491"/>
    </source>
</evidence>
<sequence length="49" mass="5764">MNRDFYEGYSMSFKDKCNAEVTLKTYSSLRNIFKVNIFTNESEISLESI</sequence>
<organism evidence="1 2">
    <name type="scientific">Prochlorococcus marinus str. MIT 9116</name>
    <dbReference type="NCBI Taxonomy" id="167544"/>
    <lineage>
        <taxon>Bacteria</taxon>
        <taxon>Bacillati</taxon>
        <taxon>Cyanobacteriota</taxon>
        <taxon>Cyanophyceae</taxon>
        <taxon>Synechococcales</taxon>
        <taxon>Prochlorococcaceae</taxon>
        <taxon>Prochlorococcus</taxon>
    </lineage>
</organism>
<dbReference type="AlphaFoldDB" id="A0A0A1ZSI8"/>
<proteinExistence type="predicted"/>
<name>A0A0A1ZSI8_PROMR</name>
<comment type="caution">
    <text evidence="1">The sequence shown here is derived from an EMBL/GenBank/DDBJ whole genome shotgun (WGS) entry which is preliminary data.</text>
</comment>
<evidence type="ECO:0000313" key="1">
    <source>
        <dbReference type="EMBL" id="KGF91123.1"/>
    </source>
</evidence>
<reference evidence="2" key="1">
    <citation type="journal article" date="2014" name="Sci. Data">
        <title>Genomes of diverse isolates of the marine cyanobacterium Prochlorococcus.</title>
        <authorList>
            <person name="Biller S."/>
            <person name="Berube P."/>
            <person name="Thompson J."/>
            <person name="Kelly L."/>
            <person name="Roggensack S."/>
            <person name="Awad L."/>
            <person name="Roache-Johnson K."/>
            <person name="Ding H."/>
            <person name="Giovannoni S.J."/>
            <person name="Moore L.R."/>
            <person name="Chisholm S.W."/>
        </authorList>
    </citation>
    <scope>NUCLEOTIDE SEQUENCE [LARGE SCALE GENOMIC DNA]</scope>
</reference>
<dbReference type="Proteomes" id="UP000030491">
    <property type="component" value="Unassembled WGS sequence"/>
</dbReference>
<gene>
    <name evidence="1" type="ORF">EU93_1293</name>
</gene>
<dbReference type="EMBL" id="JNAJ01000015">
    <property type="protein sequence ID" value="KGF91123.1"/>
    <property type="molecule type" value="Genomic_DNA"/>
</dbReference>
<protein>
    <submittedName>
        <fullName evidence="1">Uncharacterized protein</fullName>
    </submittedName>
</protein>
<accession>A0A0A1ZSI8</accession>